<reference evidence="3" key="1">
    <citation type="submission" date="2021-10" db="EMBL/GenBank/DDBJ databases">
        <title>Tropical sea cucumber genome reveals ecological adaptation and Cuvierian tubules defense mechanism.</title>
        <authorList>
            <person name="Chen T."/>
        </authorList>
    </citation>
    <scope>NUCLEOTIDE SEQUENCE</scope>
    <source>
        <strain evidence="3">Nanhai2018</strain>
        <tissue evidence="3">Muscle</tissue>
    </source>
</reference>
<comment type="caution">
    <text evidence="3">The sequence shown here is derived from an EMBL/GenBank/DDBJ whole genome shotgun (WGS) entry which is preliminary data.</text>
</comment>
<dbReference type="AlphaFoldDB" id="A0A9Q1CFD8"/>
<keyword evidence="4" id="KW-1185">Reference proteome</keyword>
<accession>A0A9Q1CFD8</accession>
<dbReference type="EMBL" id="JAIZAY010000004">
    <property type="protein sequence ID" value="KAJ8043655.1"/>
    <property type="molecule type" value="Genomic_DNA"/>
</dbReference>
<gene>
    <name evidence="3" type="ORF">HOLleu_10849</name>
</gene>
<evidence type="ECO:0000313" key="4">
    <source>
        <dbReference type="Proteomes" id="UP001152320"/>
    </source>
</evidence>
<feature type="region of interest" description="Disordered" evidence="1">
    <location>
        <begin position="1"/>
        <end position="20"/>
    </location>
</feature>
<dbReference type="OrthoDB" id="10048650at2759"/>
<proteinExistence type="predicted"/>
<name>A0A9Q1CFD8_HOLLE</name>
<feature type="compositionally biased region" description="Basic residues" evidence="1">
    <location>
        <begin position="223"/>
        <end position="242"/>
    </location>
</feature>
<dbReference type="PANTHER" id="PTHR33327:SF3">
    <property type="entry name" value="RNA-DIRECTED DNA POLYMERASE"/>
    <property type="match status" value="1"/>
</dbReference>
<protein>
    <recommendedName>
        <fullName evidence="2">DUF7041 domain-containing protein</fullName>
    </recommendedName>
</protein>
<organism evidence="3 4">
    <name type="scientific">Holothuria leucospilota</name>
    <name type="common">Black long sea cucumber</name>
    <name type="synonym">Mertensiothuria leucospilota</name>
    <dbReference type="NCBI Taxonomy" id="206669"/>
    <lineage>
        <taxon>Eukaryota</taxon>
        <taxon>Metazoa</taxon>
        <taxon>Echinodermata</taxon>
        <taxon>Eleutherozoa</taxon>
        <taxon>Echinozoa</taxon>
        <taxon>Holothuroidea</taxon>
        <taxon>Aspidochirotacea</taxon>
        <taxon>Aspidochirotida</taxon>
        <taxon>Holothuriidae</taxon>
        <taxon>Holothuria</taxon>
    </lineage>
</organism>
<feature type="region of interest" description="Disordered" evidence="1">
    <location>
        <begin position="218"/>
        <end position="245"/>
    </location>
</feature>
<dbReference type="PANTHER" id="PTHR33327">
    <property type="entry name" value="ENDONUCLEASE"/>
    <property type="match status" value="1"/>
</dbReference>
<evidence type="ECO:0000259" key="2">
    <source>
        <dbReference type="Pfam" id="PF23055"/>
    </source>
</evidence>
<dbReference type="Proteomes" id="UP001152320">
    <property type="component" value="Chromosome 4"/>
</dbReference>
<dbReference type="Pfam" id="PF23055">
    <property type="entry name" value="DUF7041"/>
    <property type="match status" value="1"/>
</dbReference>
<dbReference type="InterPro" id="IPR055469">
    <property type="entry name" value="DUF7041"/>
</dbReference>
<evidence type="ECO:0000256" key="1">
    <source>
        <dbReference type="SAM" id="MobiDB-lite"/>
    </source>
</evidence>
<evidence type="ECO:0000313" key="3">
    <source>
        <dbReference type="EMBL" id="KAJ8043655.1"/>
    </source>
</evidence>
<sequence length="285" mass="31820">MASEEQATTGASEDTAQEPNVSSINLKLPAFYPSDPALWFGQVENLFLTRRITSQKSKFAYIVSSLQPDVAQEVRDKLLNPPTQNPNDTIKAELIRRTSASEQKRLRQLLISKELGDRKPTQLLRRMHQLLGDRQLESSILKQLFVQRLPTNVQLILASLSDTVDIESLATIADKIVEANPTQTPVTCCCCHSTDTVALHELVSKLTLQVQELTTKVSELSTHHSRGRSRSPRRCSHSRSRPRSSSSSRQALCWYHARHGDNAVKCKPPCNYTTSSNKSNDSASN</sequence>
<feature type="domain" description="DUF7041" evidence="2">
    <location>
        <begin position="28"/>
        <end position="110"/>
    </location>
</feature>